<keyword evidence="3" id="KW-0132">Cell division</keyword>
<dbReference type="EMBL" id="SMAE01000009">
    <property type="protein sequence ID" value="TCS88018.1"/>
    <property type="molecule type" value="Genomic_DNA"/>
</dbReference>
<reference evidence="3 4" key="1">
    <citation type="submission" date="2019-03" db="EMBL/GenBank/DDBJ databases">
        <title>Genomic Encyclopedia of Type Strains, Phase IV (KMG-IV): sequencing the most valuable type-strain genomes for metagenomic binning, comparative biology and taxonomic classification.</title>
        <authorList>
            <person name="Goeker M."/>
        </authorList>
    </citation>
    <scope>NUCLEOTIDE SEQUENCE [LARGE SCALE GENOMIC DNA]</scope>
    <source>
        <strain evidence="3 4">DSM 26752</strain>
    </source>
</reference>
<evidence type="ECO:0000313" key="4">
    <source>
        <dbReference type="Proteomes" id="UP000294567"/>
    </source>
</evidence>
<sequence>MKYKKNKKKKRGFKLKHVIILFLIFIIGKTFITQRIMMKNLIERKEKEEMEIAKLEKEIKELNEEIQDRDSLEFIEKIAREDLNMLRPREIMYIDKNKNKNHFVNFRTKVE</sequence>
<gene>
    <name evidence="3" type="ORF">EDD65_10960</name>
</gene>
<evidence type="ECO:0000256" key="2">
    <source>
        <dbReference type="SAM" id="Phobius"/>
    </source>
</evidence>
<feature type="transmembrane region" description="Helical" evidence="2">
    <location>
        <begin position="12"/>
        <end position="32"/>
    </location>
</feature>
<dbReference type="OrthoDB" id="14319at2"/>
<keyword evidence="2" id="KW-0812">Transmembrane</keyword>
<keyword evidence="2" id="KW-0472">Membrane</keyword>
<dbReference type="AlphaFoldDB" id="A0A4R3KT28"/>
<dbReference type="InterPro" id="IPR007060">
    <property type="entry name" value="FtsL/DivIC"/>
</dbReference>
<dbReference type="RefSeq" id="WP_132028312.1">
    <property type="nucleotide sequence ID" value="NZ_CP068564.1"/>
</dbReference>
<accession>A0A4R3KT28</accession>
<feature type="coiled-coil region" evidence="1">
    <location>
        <begin position="38"/>
        <end position="72"/>
    </location>
</feature>
<proteinExistence type="predicted"/>
<keyword evidence="4" id="KW-1185">Reference proteome</keyword>
<evidence type="ECO:0000256" key="1">
    <source>
        <dbReference type="SAM" id="Coils"/>
    </source>
</evidence>
<dbReference type="Proteomes" id="UP000294567">
    <property type="component" value="Unassembled WGS sequence"/>
</dbReference>
<comment type="caution">
    <text evidence="3">The sequence shown here is derived from an EMBL/GenBank/DDBJ whole genome shotgun (WGS) entry which is preliminary data.</text>
</comment>
<keyword evidence="2" id="KW-1133">Transmembrane helix</keyword>
<organism evidence="3 4">
    <name type="scientific">Keratinibaculum paraultunense</name>
    <dbReference type="NCBI Taxonomy" id="1278232"/>
    <lineage>
        <taxon>Bacteria</taxon>
        <taxon>Bacillati</taxon>
        <taxon>Bacillota</taxon>
        <taxon>Tissierellia</taxon>
        <taxon>Tissierellales</taxon>
        <taxon>Tepidimicrobiaceae</taxon>
        <taxon>Keratinibaculum</taxon>
    </lineage>
</organism>
<protein>
    <submittedName>
        <fullName evidence="3">Cell division protein FtsL</fullName>
    </submittedName>
</protein>
<dbReference type="Pfam" id="PF04977">
    <property type="entry name" value="DivIC"/>
    <property type="match status" value="1"/>
</dbReference>
<keyword evidence="3" id="KW-0131">Cell cycle</keyword>
<name>A0A4R3KT28_9FIRM</name>
<dbReference type="GO" id="GO:0051301">
    <property type="term" value="P:cell division"/>
    <property type="evidence" value="ECO:0007669"/>
    <property type="project" value="UniProtKB-KW"/>
</dbReference>
<evidence type="ECO:0000313" key="3">
    <source>
        <dbReference type="EMBL" id="TCS88018.1"/>
    </source>
</evidence>
<keyword evidence="1" id="KW-0175">Coiled coil</keyword>